<dbReference type="EMBL" id="AWWI01000029">
    <property type="protein sequence ID" value="PIL21597.1"/>
    <property type="molecule type" value="Genomic_DNA"/>
</dbReference>
<protein>
    <submittedName>
        <fullName evidence="1">Uncharacterized protein</fullName>
    </submittedName>
</protein>
<name>A0A2G8RJ68_9RHOB</name>
<dbReference type="RefSeq" id="WP_425439876.1">
    <property type="nucleotide sequence ID" value="NZ_AWWI01000029.1"/>
</dbReference>
<accession>A0A2G8RJ68</accession>
<keyword evidence="2" id="KW-1185">Reference proteome</keyword>
<sequence>MARLAALRFKLGLKAKYIGLRPMVIPAKVAVFHLIRKLHETENVLVKANLIWIAKAPAHDEYSNGGRICPWDGQ</sequence>
<proteinExistence type="predicted"/>
<reference evidence="1 2" key="1">
    <citation type="submission" date="2013-09" db="EMBL/GenBank/DDBJ databases">
        <title>Genome sequencing of Phaeobacter antarcticus sp. nov. SM1211.</title>
        <authorList>
            <person name="Zhang X.-Y."/>
            <person name="Liu C."/>
            <person name="Chen X.-L."/>
            <person name="Xie B.-B."/>
            <person name="Qin Q.-L."/>
            <person name="Rong J.-C."/>
            <person name="Zhang Y.-Z."/>
        </authorList>
    </citation>
    <scope>NUCLEOTIDE SEQUENCE [LARGE SCALE GENOMIC DNA]</scope>
    <source>
        <strain evidence="1 2">SM1211</strain>
    </source>
</reference>
<dbReference type="Proteomes" id="UP000231259">
    <property type="component" value="Unassembled WGS sequence"/>
</dbReference>
<gene>
    <name evidence="1" type="ORF">P775_03580</name>
</gene>
<dbReference type="AlphaFoldDB" id="A0A2G8RJ68"/>
<comment type="caution">
    <text evidence="1">The sequence shown here is derived from an EMBL/GenBank/DDBJ whole genome shotgun (WGS) entry which is preliminary data.</text>
</comment>
<organism evidence="1 2">
    <name type="scientific">Puniceibacterium antarcticum</name>
    <dbReference type="NCBI Taxonomy" id="1206336"/>
    <lineage>
        <taxon>Bacteria</taxon>
        <taxon>Pseudomonadati</taxon>
        <taxon>Pseudomonadota</taxon>
        <taxon>Alphaproteobacteria</taxon>
        <taxon>Rhodobacterales</taxon>
        <taxon>Paracoccaceae</taxon>
        <taxon>Puniceibacterium</taxon>
    </lineage>
</organism>
<evidence type="ECO:0000313" key="1">
    <source>
        <dbReference type="EMBL" id="PIL21597.1"/>
    </source>
</evidence>
<evidence type="ECO:0000313" key="2">
    <source>
        <dbReference type="Proteomes" id="UP000231259"/>
    </source>
</evidence>